<name>A0ABU9Y967_9SPHN</name>
<evidence type="ECO:0000313" key="3">
    <source>
        <dbReference type="Proteomes" id="UP001419910"/>
    </source>
</evidence>
<dbReference type="EMBL" id="JBDIME010000027">
    <property type="protein sequence ID" value="MEN2792345.1"/>
    <property type="molecule type" value="Genomic_DNA"/>
</dbReference>
<dbReference type="Pfam" id="PF20169">
    <property type="entry name" value="DUF6537"/>
    <property type="match status" value="1"/>
</dbReference>
<feature type="domain" description="DUF6537" evidence="1">
    <location>
        <begin position="2"/>
        <end position="57"/>
    </location>
</feature>
<protein>
    <submittedName>
        <fullName evidence="2">DUF6537 domain-containing protein</fullName>
    </submittedName>
</protein>
<proteinExistence type="predicted"/>
<sequence>MRRAERRLATDYATLVDRVIARLTPANHTAAIALVAAAGEIRGFGPVKDEARAAYRQTLPGLEARFEAAADDVDAADDVSPAPIDA</sequence>
<dbReference type="InterPro" id="IPR046667">
    <property type="entry name" value="DUF6537"/>
</dbReference>
<reference evidence="2 3" key="1">
    <citation type="submission" date="2024-05" db="EMBL/GenBank/DDBJ databases">
        <authorList>
            <person name="Liu Q."/>
            <person name="Xin Y.-H."/>
        </authorList>
    </citation>
    <scope>NUCLEOTIDE SEQUENCE [LARGE SCALE GENOMIC DNA]</scope>
    <source>
        <strain evidence="2 3">CGMCC 1.10181</strain>
    </source>
</reference>
<accession>A0ABU9Y967</accession>
<keyword evidence="3" id="KW-1185">Reference proteome</keyword>
<evidence type="ECO:0000259" key="1">
    <source>
        <dbReference type="Pfam" id="PF20169"/>
    </source>
</evidence>
<gene>
    <name evidence="2" type="ORF">ABC974_22125</name>
</gene>
<evidence type="ECO:0000313" key="2">
    <source>
        <dbReference type="EMBL" id="MEN2792345.1"/>
    </source>
</evidence>
<organism evidence="2 3">
    <name type="scientific">Sphingomonas oligophenolica</name>
    <dbReference type="NCBI Taxonomy" id="301154"/>
    <lineage>
        <taxon>Bacteria</taxon>
        <taxon>Pseudomonadati</taxon>
        <taxon>Pseudomonadota</taxon>
        <taxon>Alphaproteobacteria</taxon>
        <taxon>Sphingomonadales</taxon>
        <taxon>Sphingomonadaceae</taxon>
        <taxon>Sphingomonas</taxon>
    </lineage>
</organism>
<dbReference type="Proteomes" id="UP001419910">
    <property type="component" value="Unassembled WGS sequence"/>
</dbReference>
<comment type="caution">
    <text evidence="2">The sequence shown here is derived from an EMBL/GenBank/DDBJ whole genome shotgun (WGS) entry which is preliminary data.</text>
</comment>